<dbReference type="Pfam" id="PF22570">
    <property type="entry name" value="LiaF-TM"/>
    <property type="match status" value="1"/>
</dbReference>
<dbReference type="RefSeq" id="WP_378112055.1">
    <property type="nucleotide sequence ID" value="NZ_JBHSNC010000036.1"/>
</dbReference>
<feature type="domain" description="LiaF transmembrane" evidence="4">
    <location>
        <begin position="10"/>
        <end position="112"/>
    </location>
</feature>
<name>A0ABW0QZ25_9BACL</name>
<feature type="compositionally biased region" description="Pro residues" evidence="1">
    <location>
        <begin position="125"/>
        <end position="144"/>
    </location>
</feature>
<dbReference type="Proteomes" id="UP001596108">
    <property type="component" value="Unassembled WGS sequence"/>
</dbReference>
<evidence type="ECO:0000259" key="4">
    <source>
        <dbReference type="Pfam" id="PF22570"/>
    </source>
</evidence>
<feature type="region of interest" description="Disordered" evidence="1">
    <location>
        <begin position="114"/>
        <end position="165"/>
    </location>
</feature>
<organism evidence="5 6">
    <name type="scientific">Cohnella yongneupensis</name>
    <dbReference type="NCBI Taxonomy" id="425006"/>
    <lineage>
        <taxon>Bacteria</taxon>
        <taxon>Bacillati</taxon>
        <taxon>Bacillota</taxon>
        <taxon>Bacilli</taxon>
        <taxon>Bacillales</taxon>
        <taxon>Paenibacillaceae</taxon>
        <taxon>Cohnella</taxon>
    </lineage>
</organism>
<dbReference type="InterPro" id="IPR024425">
    <property type="entry name" value="LiaF-like_C"/>
</dbReference>
<accession>A0ABW0QZ25</accession>
<dbReference type="InterPro" id="IPR047793">
    <property type="entry name" value="LiaF_C"/>
</dbReference>
<reference evidence="6" key="1">
    <citation type="journal article" date="2019" name="Int. J. Syst. Evol. Microbiol.">
        <title>The Global Catalogue of Microorganisms (GCM) 10K type strain sequencing project: providing services to taxonomists for standard genome sequencing and annotation.</title>
        <authorList>
            <consortium name="The Broad Institute Genomics Platform"/>
            <consortium name="The Broad Institute Genome Sequencing Center for Infectious Disease"/>
            <person name="Wu L."/>
            <person name="Ma J."/>
        </authorList>
    </citation>
    <scope>NUCLEOTIDE SEQUENCE [LARGE SCALE GENOMIC DNA]</scope>
    <source>
        <strain evidence="6">CGMCC 1.18578</strain>
    </source>
</reference>
<feature type="transmembrane region" description="Helical" evidence="2">
    <location>
        <begin position="89"/>
        <end position="107"/>
    </location>
</feature>
<dbReference type="Pfam" id="PF09922">
    <property type="entry name" value="LiaF-like_C"/>
    <property type="match status" value="1"/>
</dbReference>
<comment type="caution">
    <text evidence="5">The sequence shown here is derived from an EMBL/GenBank/DDBJ whole genome shotgun (WGS) entry which is preliminary data.</text>
</comment>
<evidence type="ECO:0000256" key="2">
    <source>
        <dbReference type="SAM" id="Phobius"/>
    </source>
</evidence>
<keyword evidence="2" id="KW-1133">Transmembrane helix</keyword>
<proteinExistence type="predicted"/>
<evidence type="ECO:0000313" key="5">
    <source>
        <dbReference type="EMBL" id="MFC5530120.1"/>
    </source>
</evidence>
<gene>
    <name evidence="5" type="primary">liaF</name>
    <name evidence="5" type="ORF">ACFPQ4_11850</name>
</gene>
<keyword evidence="2" id="KW-0472">Membrane</keyword>
<sequence>MFSSFMHRFIWGIVAVAVGVVFLLNHLGVVTMSIGEFFSLYWPVFIILFGVQGLLMQTRSVFWNPLVILIGFLFLGRNLSWFDWDFSDLIQLIWPIILILFGVSMIFKGGRSRRSRSEDEQWNPITPPMPPIPPTPPGPPPAPPADGESFDRRDPPPAPDWSNVNNFHDAKRQWKENIGEFKQQWRENHRKHHGWRHAHEHHNHWGHGQAKKVTHSRFIGDIYFGHDYWELVPMSVSHFIGDTTLDLTKAQVPIGETRIEVSSFIGDVKVYVPNDMRIGIQVMSSCLIGDVKVLDQNKGGVFNQMSVETPSYSDAEQRVVLVVSSFIGDVRVMKVG</sequence>
<dbReference type="EMBL" id="JBHSNC010000036">
    <property type="protein sequence ID" value="MFC5530120.1"/>
    <property type="molecule type" value="Genomic_DNA"/>
</dbReference>
<dbReference type="InterPro" id="IPR054331">
    <property type="entry name" value="LiaF_TM"/>
</dbReference>
<protein>
    <submittedName>
        <fullName evidence="5">Cell wall-active antibiotics response protein LiaF</fullName>
    </submittedName>
</protein>
<evidence type="ECO:0000313" key="6">
    <source>
        <dbReference type="Proteomes" id="UP001596108"/>
    </source>
</evidence>
<keyword evidence="6" id="KW-1185">Reference proteome</keyword>
<feature type="transmembrane region" description="Helical" evidence="2">
    <location>
        <begin position="9"/>
        <end position="34"/>
    </location>
</feature>
<feature type="transmembrane region" description="Helical" evidence="2">
    <location>
        <begin position="61"/>
        <end position="77"/>
    </location>
</feature>
<feature type="transmembrane region" description="Helical" evidence="2">
    <location>
        <begin position="40"/>
        <end position="56"/>
    </location>
</feature>
<evidence type="ECO:0000256" key="1">
    <source>
        <dbReference type="SAM" id="MobiDB-lite"/>
    </source>
</evidence>
<dbReference type="NCBIfam" id="NF040535">
    <property type="entry name" value="LiaF_C_term"/>
    <property type="match status" value="1"/>
</dbReference>
<keyword evidence="2" id="KW-0812">Transmembrane</keyword>
<evidence type="ECO:0000259" key="3">
    <source>
        <dbReference type="Pfam" id="PF09922"/>
    </source>
</evidence>
<feature type="domain" description="Cell wall-active antibiotics response LiaF-like C-terminal" evidence="3">
    <location>
        <begin position="218"/>
        <end position="332"/>
    </location>
</feature>